<dbReference type="EMBL" id="GBXM01016008">
    <property type="protein sequence ID" value="JAH92569.1"/>
    <property type="molecule type" value="Transcribed_RNA"/>
</dbReference>
<name>A0A0E9WQ71_ANGAN</name>
<protein>
    <recommendedName>
        <fullName evidence="3">N-sulphoglucosamine sulphohydrolase C-terminal domain-containing protein</fullName>
    </recommendedName>
</protein>
<proteinExistence type="inferred from homology"/>
<organism evidence="2">
    <name type="scientific">Anguilla anguilla</name>
    <name type="common">European freshwater eel</name>
    <name type="synonym">Muraena anguilla</name>
    <dbReference type="NCBI Taxonomy" id="7936"/>
    <lineage>
        <taxon>Eukaryota</taxon>
        <taxon>Metazoa</taxon>
        <taxon>Chordata</taxon>
        <taxon>Craniata</taxon>
        <taxon>Vertebrata</taxon>
        <taxon>Euteleostomi</taxon>
        <taxon>Actinopterygii</taxon>
        <taxon>Neopterygii</taxon>
        <taxon>Teleostei</taxon>
        <taxon>Anguilliformes</taxon>
        <taxon>Anguillidae</taxon>
        <taxon>Anguilla</taxon>
    </lineage>
</organism>
<evidence type="ECO:0000313" key="2">
    <source>
        <dbReference type="EMBL" id="JAH92569.1"/>
    </source>
</evidence>
<dbReference type="GO" id="GO:0005539">
    <property type="term" value="F:glycosaminoglycan binding"/>
    <property type="evidence" value="ECO:0007669"/>
    <property type="project" value="TreeGrafter"/>
</dbReference>
<evidence type="ECO:0000256" key="1">
    <source>
        <dbReference type="ARBA" id="ARBA00008779"/>
    </source>
</evidence>
<dbReference type="PANTHER" id="PTHR43108">
    <property type="entry name" value="N-ACETYLGLUCOSAMINE-6-SULFATASE FAMILY MEMBER"/>
    <property type="match status" value="1"/>
</dbReference>
<accession>A0A0E9WQ71</accession>
<dbReference type="PANTHER" id="PTHR43108:SF9">
    <property type="entry name" value="N-ACETYLGLUCOSAMINE-6-SULFATASE"/>
    <property type="match status" value="1"/>
</dbReference>
<reference evidence="2" key="2">
    <citation type="journal article" date="2015" name="Fish Shellfish Immunol.">
        <title>Early steps in the European eel (Anguilla anguilla)-Vibrio vulnificus interaction in the gills: Role of the RtxA13 toxin.</title>
        <authorList>
            <person name="Callol A."/>
            <person name="Pajuelo D."/>
            <person name="Ebbesson L."/>
            <person name="Teles M."/>
            <person name="MacKenzie S."/>
            <person name="Amaro C."/>
        </authorList>
    </citation>
    <scope>NUCLEOTIDE SEQUENCE</scope>
</reference>
<reference evidence="2" key="1">
    <citation type="submission" date="2014-11" db="EMBL/GenBank/DDBJ databases">
        <authorList>
            <person name="Amaro Gonzalez C."/>
        </authorList>
    </citation>
    <scope>NUCLEOTIDE SEQUENCE</scope>
</reference>
<dbReference type="GO" id="GO:0008449">
    <property type="term" value="F:N-acetylglucosamine-6-sulfatase activity"/>
    <property type="evidence" value="ECO:0007669"/>
    <property type="project" value="TreeGrafter"/>
</dbReference>
<dbReference type="AlphaFoldDB" id="A0A0E9WQ71"/>
<evidence type="ECO:0008006" key="3">
    <source>
        <dbReference type="Google" id="ProtNLM"/>
    </source>
</evidence>
<comment type="similarity">
    <text evidence="1">Belongs to the sulfatase family.</text>
</comment>
<dbReference type="InterPro" id="IPR017850">
    <property type="entry name" value="Alkaline_phosphatase_core_sf"/>
</dbReference>
<dbReference type="SUPFAM" id="SSF53649">
    <property type="entry name" value="Alkaline phosphatase-like"/>
    <property type="match status" value="1"/>
</dbReference>
<sequence length="60" mass="6957">MQYCEFADNESFVEVYNLTSDPHQLENIVKKVDPAVLQTMNQRLIRLQSCVGSSCRDTKY</sequence>